<evidence type="ECO:0000256" key="8">
    <source>
        <dbReference type="PIRSR" id="PIRSR602481-2"/>
    </source>
</evidence>
<evidence type="ECO:0000313" key="9">
    <source>
        <dbReference type="EMBL" id="TCL44090.1"/>
    </source>
</evidence>
<dbReference type="GO" id="GO:1900376">
    <property type="term" value="P:regulation of secondary metabolite biosynthetic process"/>
    <property type="evidence" value="ECO:0007669"/>
    <property type="project" value="TreeGrafter"/>
</dbReference>
<dbReference type="GO" id="GO:0003700">
    <property type="term" value="F:DNA-binding transcription factor activity"/>
    <property type="evidence" value="ECO:0007669"/>
    <property type="project" value="InterPro"/>
</dbReference>
<keyword evidence="4" id="KW-0805">Transcription regulation</keyword>
<organism evidence="9 10">
    <name type="scientific">Harryflintia acetispora</name>
    <dbReference type="NCBI Taxonomy" id="1849041"/>
    <lineage>
        <taxon>Bacteria</taxon>
        <taxon>Bacillati</taxon>
        <taxon>Bacillota</taxon>
        <taxon>Clostridia</taxon>
        <taxon>Eubacteriales</taxon>
        <taxon>Oscillospiraceae</taxon>
        <taxon>Harryflintia</taxon>
    </lineage>
</organism>
<evidence type="ECO:0000256" key="3">
    <source>
        <dbReference type="ARBA" id="ARBA00022833"/>
    </source>
</evidence>
<dbReference type="Gene3D" id="1.10.10.10">
    <property type="entry name" value="Winged helix-like DNA-binding domain superfamily/Winged helix DNA-binding domain"/>
    <property type="match status" value="1"/>
</dbReference>
<sequence length="137" mass="15113">MSDNLLLRAHLKETPGRRAILRVLRAADGPQSAQEIWERCGDSRVNLSTVYRFLGLLCKSGLLVRTARQDGAVDYQLTGGRHHHQLVCALCGEEVPLEGCPLGEMAKELEARTGFAVTGHSLQFTGICPRCQKKRSD</sequence>
<evidence type="ECO:0000256" key="5">
    <source>
        <dbReference type="ARBA" id="ARBA00023125"/>
    </source>
</evidence>
<dbReference type="GO" id="GO:0000976">
    <property type="term" value="F:transcription cis-regulatory region binding"/>
    <property type="evidence" value="ECO:0007669"/>
    <property type="project" value="TreeGrafter"/>
</dbReference>
<dbReference type="OrthoDB" id="8659436at2"/>
<dbReference type="GO" id="GO:0008270">
    <property type="term" value="F:zinc ion binding"/>
    <property type="evidence" value="ECO:0007669"/>
    <property type="project" value="TreeGrafter"/>
</dbReference>
<dbReference type="InterPro" id="IPR002481">
    <property type="entry name" value="FUR"/>
</dbReference>
<evidence type="ECO:0000256" key="4">
    <source>
        <dbReference type="ARBA" id="ARBA00023015"/>
    </source>
</evidence>
<gene>
    <name evidence="9" type="ORF">EDD78_103128</name>
</gene>
<dbReference type="InterPro" id="IPR043135">
    <property type="entry name" value="Fur_C"/>
</dbReference>
<keyword evidence="3 7" id="KW-0862">Zinc</keyword>
<accession>A0A9X8UKK9</accession>
<feature type="binding site" evidence="7">
    <location>
        <position position="88"/>
    </location>
    <ligand>
        <name>Zn(2+)</name>
        <dbReference type="ChEBI" id="CHEBI:29105"/>
    </ligand>
</feature>
<comment type="similarity">
    <text evidence="1">Belongs to the Fur family.</text>
</comment>
<dbReference type="Proteomes" id="UP000294682">
    <property type="component" value="Unassembled WGS sequence"/>
</dbReference>
<dbReference type="InterPro" id="IPR036390">
    <property type="entry name" value="WH_DNA-bd_sf"/>
</dbReference>
<feature type="binding site" evidence="7">
    <location>
        <position position="91"/>
    </location>
    <ligand>
        <name>Zn(2+)</name>
        <dbReference type="ChEBI" id="CHEBI:29105"/>
    </ligand>
</feature>
<dbReference type="InterPro" id="IPR036388">
    <property type="entry name" value="WH-like_DNA-bd_sf"/>
</dbReference>
<feature type="binding site" evidence="8">
    <location>
        <position position="82"/>
    </location>
    <ligand>
        <name>Fe cation</name>
        <dbReference type="ChEBI" id="CHEBI:24875"/>
    </ligand>
</feature>
<dbReference type="SUPFAM" id="SSF46785">
    <property type="entry name" value="Winged helix' DNA-binding domain"/>
    <property type="match status" value="1"/>
</dbReference>
<dbReference type="Gene3D" id="3.30.1490.190">
    <property type="match status" value="1"/>
</dbReference>
<keyword evidence="10" id="KW-1185">Reference proteome</keyword>
<keyword evidence="7" id="KW-0479">Metal-binding</keyword>
<evidence type="ECO:0000256" key="2">
    <source>
        <dbReference type="ARBA" id="ARBA00022491"/>
    </source>
</evidence>
<comment type="cofactor">
    <cofactor evidence="7">
        <name>Zn(2+)</name>
        <dbReference type="ChEBI" id="CHEBI:29105"/>
    </cofactor>
    <text evidence="7">Binds 1 zinc ion per subunit.</text>
</comment>
<dbReference type="AlphaFoldDB" id="A0A9X8UKK9"/>
<evidence type="ECO:0000256" key="1">
    <source>
        <dbReference type="ARBA" id="ARBA00007957"/>
    </source>
</evidence>
<keyword evidence="5" id="KW-0238">DNA-binding</keyword>
<dbReference type="CDD" id="cd07153">
    <property type="entry name" value="Fur_like"/>
    <property type="match status" value="1"/>
</dbReference>
<evidence type="ECO:0000256" key="7">
    <source>
        <dbReference type="PIRSR" id="PIRSR602481-1"/>
    </source>
</evidence>
<comment type="caution">
    <text evidence="9">The sequence shown here is derived from an EMBL/GenBank/DDBJ whole genome shotgun (WGS) entry which is preliminary data.</text>
</comment>
<feature type="binding site" evidence="8">
    <location>
        <position position="120"/>
    </location>
    <ligand>
        <name>Fe cation</name>
        <dbReference type="ChEBI" id="CHEBI:24875"/>
    </ligand>
</feature>
<keyword evidence="6" id="KW-0804">Transcription</keyword>
<dbReference type="EMBL" id="SLUK01000003">
    <property type="protein sequence ID" value="TCL44090.1"/>
    <property type="molecule type" value="Genomic_DNA"/>
</dbReference>
<dbReference type="PANTHER" id="PTHR33202">
    <property type="entry name" value="ZINC UPTAKE REGULATION PROTEIN"/>
    <property type="match status" value="1"/>
</dbReference>
<evidence type="ECO:0000313" key="10">
    <source>
        <dbReference type="Proteomes" id="UP000294682"/>
    </source>
</evidence>
<name>A0A9X8UKK9_9FIRM</name>
<dbReference type="GO" id="GO:0045892">
    <property type="term" value="P:negative regulation of DNA-templated transcription"/>
    <property type="evidence" value="ECO:0007669"/>
    <property type="project" value="TreeGrafter"/>
</dbReference>
<feature type="binding site" evidence="7">
    <location>
        <position position="131"/>
    </location>
    <ligand>
        <name>Zn(2+)</name>
        <dbReference type="ChEBI" id="CHEBI:29105"/>
    </ligand>
</feature>
<dbReference type="RefSeq" id="WP_079698946.1">
    <property type="nucleotide sequence ID" value="NZ_JADNAH010000026.1"/>
</dbReference>
<protein>
    <submittedName>
        <fullName evidence="9">Fur family zinc uptake transcriptional regulator/Fur family ferric uptake transcriptional regulator</fullName>
    </submittedName>
</protein>
<dbReference type="PANTHER" id="PTHR33202:SF7">
    <property type="entry name" value="FERRIC UPTAKE REGULATION PROTEIN"/>
    <property type="match status" value="1"/>
</dbReference>
<feature type="binding site" evidence="7">
    <location>
        <position position="128"/>
    </location>
    <ligand>
        <name>Zn(2+)</name>
        <dbReference type="ChEBI" id="CHEBI:29105"/>
    </ligand>
</feature>
<evidence type="ECO:0000256" key="6">
    <source>
        <dbReference type="ARBA" id="ARBA00023163"/>
    </source>
</evidence>
<dbReference type="Pfam" id="PF01475">
    <property type="entry name" value="FUR"/>
    <property type="match status" value="1"/>
</dbReference>
<keyword evidence="8" id="KW-0408">Iron</keyword>
<reference evidence="9 10" key="1">
    <citation type="submission" date="2019-03" db="EMBL/GenBank/DDBJ databases">
        <title>Genomic Encyclopedia of Type Strains, Phase IV (KMG-IV): sequencing the most valuable type-strain genomes for metagenomic binning, comparative biology and taxonomic classification.</title>
        <authorList>
            <person name="Goeker M."/>
        </authorList>
    </citation>
    <scope>NUCLEOTIDE SEQUENCE [LARGE SCALE GENOMIC DNA]</scope>
    <source>
        <strain evidence="9 10">DSM 100433</strain>
    </source>
</reference>
<proteinExistence type="inferred from homology"/>
<keyword evidence="2" id="KW-0678">Repressor</keyword>
<comment type="cofactor">
    <cofactor evidence="8">
        <name>Mn(2+)</name>
        <dbReference type="ChEBI" id="CHEBI:29035"/>
    </cofactor>
    <cofactor evidence="8">
        <name>Fe(2+)</name>
        <dbReference type="ChEBI" id="CHEBI:29033"/>
    </cofactor>
    <text evidence="8">Binds 1 Mn(2+) or Fe(2+) ion per subunit.</text>
</comment>